<dbReference type="RefSeq" id="WP_191724565.1">
    <property type="nucleotide sequence ID" value="NZ_JACSQK010000009.1"/>
</dbReference>
<accession>A0ABR8SFF2</accession>
<protein>
    <submittedName>
        <fullName evidence="1">DVUA0089 family protein</fullName>
    </submittedName>
</protein>
<name>A0ABR8SFF2_9BURK</name>
<dbReference type="Gene3D" id="2.60.120.380">
    <property type="match status" value="1"/>
</dbReference>
<evidence type="ECO:0000313" key="2">
    <source>
        <dbReference type="Proteomes" id="UP000634919"/>
    </source>
</evidence>
<evidence type="ECO:0000313" key="1">
    <source>
        <dbReference type="EMBL" id="MBD7962160.1"/>
    </source>
</evidence>
<dbReference type="EMBL" id="JACSQK010000009">
    <property type="protein sequence ID" value="MBD7962160.1"/>
    <property type="molecule type" value="Genomic_DNA"/>
</dbReference>
<organism evidence="1 2">
    <name type="scientific">Comamonas avium</name>
    <dbReference type="NCBI Taxonomy" id="2762231"/>
    <lineage>
        <taxon>Bacteria</taxon>
        <taxon>Pseudomonadati</taxon>
        <taxon>Pseudomonadota</taxon>
        <taxon>Betaproteobacteria</taxon>
        <taxon>Burkholderiales</taxon>
        <taxon>Comamonadaceae</taxon>
        <taxon>Comamonas</taxon>
    </lineage>
</organism>
<sequence>MQELEEDFYDAGVLLELHYVSPDPDVLVHIFVSNWEETVTVFKGRLKVGSNRELVVQINCEPNSIAVTAGGARVFEGDPNLLLPFGSWRYWRDLAAEAPYPFSKPSQGAWEPSESGSGFNAWSDETAHIREIRLFHAKAAANNFFTGYVFAYERLMTLKPPAPEPEPEPGEGGDGSSVSDAIYAGNLPFNLSVAQPVAPIMWIKVQIAARGNYEFTTATPVVVDDPSNPDTFLALYASNGVVIDTNDDADADFSDFRSRIVMEGLEAGTYFVAITGYGASARDGFDMEVDGDMPVDVNFAALAYVPPPPPPLTKITLPYHQEFKEESAPVHWYEVELEAGLYAFDTSASLSPTENDTALGLFRENGDLYAEGNAPGSGDYRDTIVMELDAGVYRLALSSYGVRFSNGFKAKSITPLAAGAVLKVFAVVPGTGSAHDDARWIKELPFREEFNEPAPYPVVWYEVEVGFSEDYIGFDTAATPDEQADTFLALFDLEGQLIAQNDDTSGLRAKIVRSNFWGKHYLALGGAGCTASDGFQVTTGNGGIPQGAVLEVSSFYAEKPVAVPITQFPYVASFPDGGEPVHWYQVEYTGWYSTEYQFHPGDGVADDVGWRVAMYSNSGTLLKESGLIREGSLNEYMYHVVSRGTYFIAICGQGATFGPAFEVNAPNRIEPGVEVRVRI</sequence>
<proteinExistence type="predicted"/>
<dbReference type="Proteomes" id="UP000634919">
    <property type="component" value="Unassembled WGS sequence"/>
</dbReference>
<gene>
    <name evidence="1" type="ORF">H9646_16945</name>
</gene>
<comment type="caution">
    <text evidence="1">The sequence shown here is derived from an EMBL/GenBank/DDBJ whole genome shotgun (WGS) entry which is preliminary data.</text>
</comment>
<dbReference type="NCBIfam" id="NF038127">
    <property type="entry name" value="FDP_fam"/>
    <property type="match status" value="1"/>
</dbReference>
<reference evidence="1 2" key="1">
    <citation type="submission" date="2020-08" db="EMBL/GenBank/DDBJ databases">
        <title>A Genomic Blueprint of the Chicken Gut Microbiome.</title>
        <authorList>
            <person name="Gilroy R."/>
            <person name="Ravi A."/>
            <person name="Getino M."/>
            <person name="Pursley I."/>
            <person name="Horton D.L."/>
            <person name="Alikhan N.-F."/>
            <person name="Baker D."/>
            <person name="Gharbi K."/>
            <person name="Hall N."/>
            <person name="Watson M."/>
            <person name="Adriaenssens E.M."/>
            <person name="Foster-Nyarko E."/>
            <person name="Jarju S."/>
            <person name="Secka A."/>
            <person name="Antonio M."/>
            <person name="Oren A."/>
            <person name="Chaudhuri R."/>
            <person name="La Ragione R.M."/>
            <person name="Hildebrand F."/>
            <person name="Pallen M.J."/>
        </authorList>
    </citation>
    <scope>NUCLEOTIDE SEQUENCE [LARGE SCALE GENOMIC DNA]</scope>
    <source>
        <strain evidence="1 2">Sa2CVA6</strain>
    </source>
</reference>
<keyword evidence="2" id="KW-1185">Reference proteome</keyword>